<dbReference type="PROSITE" id="PS50850">
    <property type="entry name" value="MFS"/>
    <property type="match status" value="1"/>
</dbReference>
<feature type="transmembrane region" description="Helical" evidence="6">
    <location>
        <begin position="79"/>
        <end position="98"/>
    </location>
</feature>
<dbReference type="InterPro" id="IPR011701">
    <property type="entry name" value="MFS"/>
</dbReference>
<comment type="caution">
    <text evidence="8">The sequence shown here is derived from an EMBL/GenBank/DDBJ whole genome shotgun (WGS) entry which is preliminary data.</text>
</comment>
<dbReference type="Proteomes" id="UP000078428">
    <property type="component" value="Unassembled WGS sequence"/>
</dbReference>
<keyword evidence="2" id="KW-1003">Cell membrane</keyword>
<dbReference type="RefSeq" id="WP_068494684.1">
    <property type="nucleotide sequence ID" value="NZ_LWQT01000088.1"/>
</dbReference>
<feature type="transmembrane region" description="Helical" evidence="6">
    <location>
        <begin position="167"/>
        <end position="189"/>
    </location>
</feature>
<dbReference type="GO" id="GO:0005886">
    <property type="term" value="C:plasma membrane"/>
    <property type="evidence" value="ECO:0007669"/>
    <property type="project" value="UniProtKB-SubCell"/>
</dbReference>
<dbReference type="InterPro" id="IPR036259">
    <property type="entry name" value="MFS_trans_sf"/>
</dbReference>
<dbReference type="Pfam" id="PF07690">
    <property type="entry name" value="MFS_1"/>
    <property type="match status" value="1"/>
</dbReference>
<accession>A0A178MCP0</accession>
<keyword evidence="9" id="KW-1185">Reference proteome</keyword>
<evidence type="ECO:0000313" key="8">
    <source>
        <dbReference type="EMBL" id="OAN46570.1"/>
    </source>
</evidence>
<reference evidence="8 9" key="1">
    <citation type="submission" date="2016-04" db="EMBL/GenBank/DDBJ databases">
        <title>Draft genome sequence of freshwater magnetotactic bacteria Magnetospirillum marisnigri SP-1 and Magnetospirillum moscoviense BB-1.</title>
        <authorList>
            <person name="Koziaeva V."/>
            <person name="Dziuba M.V."/>
            <person name="Ivanov T.M."/>
            <person name="Kuznetsov B."/>
            <person name="Grouzdev D.S."/>
        </authorList>
    </citation>
    <scope>NUCLEOTIDE SEQUENCE [LARGE SCALE GENOMIC DNA]</scope>
    <source>
        <strain evidence="8 9">SP-1</strain>
    </source>
</reference>
<dbReference type="InterPro" id="IPR050189">
    <property type="entry name" value="MFS_Efflux_Transporters"/>
</dbReference>
<name>A0A178MCP0_9PROT</name>
<proteinExistence type="predicted"/>
<evidence type="ECO:0000256" key="3">
    <source>
        <dbReference type="ARBA" id="ARBA00022692"/>
    </source>
</evidence>
<dbReference type="PANTHER" id="PTHR43124">
    <property type="entry name" value="PURINE EFFLUX PUMP PBUE"/>
    <property type="match status" value="1"/>
</dbReference>
<feature type="transmembrane region" description="Helical" evidence="6">
    <location>
        <begin position="285"/>
        <end position="310"/>
    </location>
</feature>
<dbReference type="EMBL" id="LWQT01000088">
    <property type="protein sequence ID" value="OAN46570.1"/>
    <property type="molecule type" value="Genomic_DNA"/>
</dbReference>
<keyword evidence="4 6" id="KW-1133">Transmembrane helix</keyword>
<comment type="subcellular location">
    <subcellularLocation>
        <location evidence="1">Cell membrane</location>
        <topology evidence="1">Multi-pass membrane protein</topology>
    </subcellularLocation>
</comment>
<feature type="transmembrane region" description="Helical" evidence="6">
    <location>
        <begin position="104"/>
        <end position="127"/>
    </location>
</feature>
<feature type="transmembrane region" description="Helical" evidence="6">
    <location>
        <begin position="316"/>
        <end position="337"/>
    </location>
</feature>
<feature type="transmembrane region" description="Helical" evidence="6">
    <location>
        <begin position="12"/>
        <end position="34"/>
    </location>
</feature>
<evidence type="ECO:0000256" key="2">
    <source>
        <dbReference type="ARBA" id="ARBA00022475"/>
    </source>
</evidence>
<dbReference type="STRING" id="1285242.A6A04_05495"/>
<sequence length="401" mass="41058">MSDAATPSTGSRAVFCLCAAEVLTMVGVFSFPALLPDFIAQWGLSNTEAGWISGVVFAGYTVAVPVLTTLTDRMDAKRVYLFGALVAAVAALGFTLTAEGFWSALAWRALSGVGLAGTYMPGLKALVDRTSGPRQPRWISFYTASFSLGTSGSFLVTGWVAEALGGWRVAFGLAAAAAALALVLVALALPGVRPIPPERKTNPFDFGPVLKNRAAMGYVLGYAVHVWELFGARSWMVAFLAWVLAAQPGAWGPSPTSIATMAALVAMAASIIGADWAVRFDRRRVCAAAMLGSAAMAAGIGFSGGLPYGVVAGLMLLYSALIQIDSAALTTGAVLAADPARRGATIAVHSLLGFGAGFVGPLAFGMVLDAMGGANSGSAWGLAFASLGAVVALGPLALRLR</sequence>
<evidence type="ECO:0000256" key="4">
    <source>
        <dbReference type="ARBA" id="ARBA00022989"/>
    </source>
</evidence>
<evidence type="ECO:0000256" key="1">
    <source>
        <dbReference type="ARBA" id="ARBA00004651"/>
    </source>
</evidence>
<feature type="transmembrane region" description="Helical" evidence="6">
    <location>
        <begin position="344"/>
        <end position="367"/>
    </location>
</feature>
<dbReference type="SUPFAM" id="SSF103473">
    <property type="entry name" value="MFS general substrate transporter"/>
    <property type="match status" value="1"/>
</dbReference>
<feature type="transmembrane region" description="Helical" evidence="6">
    <location>
        <begin position="219"/>
        <end position="245"/>
    </location>
</feature>
<feature type="transmembrane region" description="Helical" evidence="6">
    <location>
        <begin position="379"/>
        <end position="398"/>
    </location>
</feature>
<dbReference type="Gene3D" id="1.20.1250.20">
    <property type="entry name" value="MFS general substrate transporter like domains"/>
    <property type="match status" value="1"/>
</dbReference>
<feature type="domain" description="Major facilitator superfamily (MFS) profile" evidence="7">
    <location>
        <begin position="13"/>
        <end position="401"/>
    </location>
</feature>
<organism evidence="8 9">
    <name type="scientific">Paramagnetospirillum marisnigri</name>
    <dbReference type="NCBI Taxonomy" id="1285242"/>
    <lineage>
        <taxon>Bacteria</taxon>
        <taxon>Pseudomonadati</taxon>
        <taxon>Pseudomonadota</taxon>
        <taxon>Alphaproteobacteria</taxon>
        <taxon>Rhodospirillales</taxon>
        <taxon>Magnetospirillaceae</taxon>
        <taxon>Paramagnetospirillum</taxon>
    </lineage>
</organism>
<gene>
    <name evidence="8" type="ORF">A6A04_05495</name>
</gene>
<evidence type="ECO:0000256" key="6">
    <source>
        <dbReference type="SAM" id="Phobius"/>
    </source>
</evidence>
<keyword evidence="3 6" id="KW-0812">Transmembrane</keyword>
<dbReference type="PANTHER" id="PTHR43124:SF3">
    <property type="entry name" value="CHLORAMPHENICOL EFFLUX PUMP RV0191"/>
    <property type="match status" value="1"/>
</dbReference>
<dbReference type="AlphaFoldDB" id="A0A178MCP0"/>
<dbReference type="InterPro" id="IPR020846">
    <property type="entry name" value="MFS_dom"/>
</dbReference>
<dbReference type="GO" id="GO:0022857">
    <property type="term" value="F:transmembrane transporter activity"/>
    <property type="evidence" value="ECO:0007669"/>
    <property type="project" value="InterPro"/>
</dbReference>
<protein>
    <submittedName>
        <fullName evidence="8">MFS transporter permease</fullName>
    </submittedName>
</protein>
<feature type="transmembrane region" description="Helical" evidence="6">
    <location>
        <begin position="49"/>
        <end position="67"/>
    </location>
</feature>
<evidence type="ECO:0000313" key="9">
    <source>
        <dbReference type="Proteomes" id="UP000078428"/>
    </source>
</evidence>
<evidence type="ECO:0000256" key="5">
    <source>
        <dbReference type="ARBA" id="ARBA00023136"/>
    </source>
</evidence>
<feature type="transmembrane region" description="Helical" evidence="6">
    <location>
        <begin position="257"/>
        <end position="278"/>
    </location>
</feature>
<evidence type="ECO:0000259" key="7">
    <source>
        <dbReference type="PROSITE" id="PS50850"/>
    </source>
</evidence>
<keyword evidence="5 6" id="KW-0472">Membrane</keyword>
<feature type="transmembrane region" description="Helical" evidence="6">
    <location>
        <begin position="139"/>
        <end position="161"/>
    </location>
</feature>